<protein>
    <submittedName>
        <fullName evidence="1">Uncharacterized protein</fullName>
    </submittedName>
</protein>
<proteinExistence type="predicted"/>
<sequence length="67" mass="7460">GTPFFQVSSFYCSSISSSTHPPNIHDEVPLIFITSPLVIASPTWSVSWRAKYYVGHISRLIPTPLPQ</sequence>
<dbReference type="AlphaFoldDB" id="A0AAN9A131"/>
<evidence type="ECO:0000313" key="2">
    <source>
        <dbReference type="Proteomes" id="UP001381693"/>
    </source>
</evidence>
<dbReference type="Proteomes" id="UP001381693">
    <property type="component" value="Unassembled WGS sequence"/>
</dbReference>
<dbReference type="EMBL" id="JAXCGZ010019819">
    <property type="protein sequence ID" value="KAK7065812.1"/>
    <property type="molecule type" value="Genomic_DNA"/>
</dbReference>
<feature type="non-terminal residue" evidence="1">
    <location>
        <position position="1"/>
    </location>
</feature>
<name>A0AAN9A131_HALRR</name>
<comment type="caution">
    <text evidence="1">The sequence shown here is derived from an EMBL/GenBank/DDBJ whole genome shotgun (WGS) entry which is preliminary data.</text>
</comment>
<feature type="non-terminal residue" evidence="1">
    <location>
        <position position="67"/>
    </location>
</feature>
<gene>
    <name evidence="1" type="ORF">SK128_015164</name>
</gene>
<organism evidence="1 2">
    <name type="scientific">Halocaridina rubra</name>
    <name type="common">Hawaiian red shrimp</name>
    <dbReference type="NCBI Taxonomy" id="373956"/>
    <lineage>
        <taxon>Eukaryota</taxon>
        <taxon>Metazoa</taxon>
        <taxon>Ecdysozoa</taxon>
        <taxon>Arthropoda</taxon>
        <taxon>Crustacea</taxon>
        <taxon>Multicrustacea</taxon>
        <taxon>Malacostraca</taxon>
        <taxon>Eumalacostraca</taxon>
        <taxon>Eucarida</taxon>
        <taxon>Decapoda</taxon>
        <taxon>Pleocyemata</taxon>
        <taxon>Caridea</taxon>
        <taxon>Atyoidea</taxon>
        <taxon>Atyidae</taxon>
        <taxon>Halocaridina</taxon>
    </lineage>
</organism>
<keyword evidence="2" id="KW-1185">Reference proteome</keyword>
<evidence type="ECO:0000313" key="1">
    <source>
        <dbReference type="EMBL" id="KAK7065812.1"/>
    </source>
</evidence>
<reference evidence="1 2" key="1">
    <citation type="submission" date="2023-11" db="EMBL/GenBank/DDBJ databases">
        <title>Halocaridina rubra genome assembly.</title>
        <authorList>
            <person name="Smith C."/>
        </authorList>
    </citation>
    <scope>NUCLEOTIDE SEQUENCE [LARGE SCALE GENOMIC DNA]</scope>
    <source>
        <strain evidence="1">EP-1</strain>
        <tissue evidence="1">Whole</tissue>
    </source>
</reference>
<accession>A0AAN9A131</accession>